<protein>
    <submittedName>
        <fullName evidence="2">DEKNAAC104571</fullName>
    </submittedName>
</protein>
<dbReference type="InParanoid" id="A0A448YQY4"/>
<gene>
    <name evidence="2" type="ORF">BRENAR_LOCUS4081</name>
</gene>
<reference evidence="2 3" key="1">
    <citation type="submission" date="2018-12" db="EMBL/GenBank/DDBJ databases">
        <authorList>
            <person name="Tiukova I."/>
            <person name="Dainat J."/>
        </authorList>
    </citation>
    <scope>NUCLEOTIDE SEQUENCE [LARGE SCALE GENOMIC DNA]</scope>
</reference>
<feature type="region of interest" description="Disordered" evidence="1">
    <location>
        <begin position="81"/>
        <end position="100"/>
    </location>
</feature>
<evidence type="ECO:0000313" key="2">
    <source>
        <dbReference type="EMBL" id="VEU23350.1"/>
    </source>
</evidence>
<evidence type="ECO:0000256" key="1">
    <source>
        <dbReference type="SAM" id="MobiDB-lite"/>
    </source>
</evidence>
<accession>A0A448YQY4</accession>
<proteinExistence type="predicted"/>
<keyword evidence="3" id="KW-1185">Reference proteome</keyword>
<dbReference type="AlphaFoldDB" id="A0A448YQY4"/>
<feature type="compositionally biased region" description="Polar residues" evidence="1">
    <location>
        <begin position="81"/>
        <end position="95"/>
    </location>
</feature>
<sequence length="214" mass="23980">MLQSRNLSKVLIQLLQPTPEVSSSIPISISLLSLETGQPLITCISQLYKQKGKHSQGSGEQDVSETNGTLGVDALNTDSDITNGTLSETAPTQQEDLNEDILENEPGKRLQQLQRKIDYLETNFDSNYIDANLDPSDNLNIISILSLREYNERKLSGVPCADDPWMVLACNDCTSFLYKVNDQYMVLLCCDPKYPKGFAIKRLEKLCKYLNSHM</sequence>
<evidence type="ECO:0000313" key="3">
    <source>
        <dbReference type="Proteomes" id="UP000290900"/>
    </source>
</evidence>
<dbReference type="Proteomes" id="UP000290900">
    <property type="component" value="Unassembled WGS sequence"/>
</dbReference>
<name>A0A448YQY4_BRENA</name>
<organism evidence="2 3">
    <name type="scientific">Brettanomyces naardenensis</name>
    <name type="common">Yeast</name>
    <dbReference type="NCBI Taxonomy" id="13370"/>
    <lineage>
        <taxon>Eukaryota</taxon>
        <taxon>Fungi</taxon>
        <taxon>Dikarya</taxon>
        <taxon>Ascomycota</taxon>
        <taxon>Saccharomycotina</taxon>
        <taxon>Pichiomycetes</taxon>
        <taxon>Pichiales</taxon>
        <taxon>Pichiaceae</taxon>
        <taxon>Brettanomyces</taxon>
    </lineage>
</organism>
<dbReference type="EMBL" id="CAACVR010000045">
    <property type="protein sequence ID" value="VEU23350.1"/>
    <property type="molecule type" value="Genomic_DNA"/>
</dbReference>
<dbReference type="OrthoDB" id="3997174at2759"/>